<feature type="transmembrane region" description="Helical" evidence="7">
    <location>
        <begin position="134"/>
        <end position="157"/>
    </location>
</feature>
<keyword evidence="5 7" id="KW-1133">Transmembrane helix</keyword>
<dbReference type="GO" id="GO:0005886">
    <property type="term" value="C:plasma membrane"/>
    <property type="evidence" value="ECO:0007669"/>
    <property type="project" value="UniProtKB-SubCell"/>
</dbReference>
<evidence type="ECO:0000256" key="6">
    <source>
        <dbReference type="ARBA" id="ARBA00023136"/>
    </source>
</evidence>
<accession>A0A4U8PZZ2</accession>
<evidence type="ECO:0000256" key="7">
    <source>
        <dbReference type="RuleBase" id="RU363032"/>
    </source>
</evidence>
<feature type="transmembrane region" description="Helical" evidence="7">
    <location>
        <begin position="9"/>
        <end position="32"/>
    </location>
</feature>
<dbReference type="PROSITE" id="PS50928">
    <property type="entry name" value="ABC_TM1"/>
    <property type="match status" value="1"/>
</dbReference>
<protein>
    <submittedName>
        <fullName evidence="9">L-arabinose transport system permease protein AraQ</fullName>
    </submittedName>
</protein>
<reference evidence="9 10" key="1">
    <citation type="journal article" date="2019" name="Anaerobe">
        <title>Detection of Robinsoniella peoriensis in multiple bone samples of a trauma patient.</title>
        <authorList>
            <person name="Schrottner P."/>
            <person name="Hartwich K."/>
            <person name="Bunk B."/>
            <person name="Schober I."/>
            <person name="Helbig S."/>
            <person name="Rudolph W.W."/>
            <person name="Gunzer F."/>
        </authorList>
    </citation>
    <scope>NUCLEOTIDE SEQUENCE [LARGE SCALE GENOMIC DNA]</scope>
    <source>
        <strain evidence="9 10">DSM 106044</strain>
    </source>
</reference>
<organism evidence="9 10">
    <name type="scientific">Robinsoniella peoriensis</name>
    <dbReference type="NCBI Taxonomy" id="180332"/>
    <lineage>
        <taxon>Bacteria</taxon>
        <taxon>Bacillati</taxon>
        <taxon>Bacillota</taxon>
        <taxon>Clostridia</taxon>
        <taxon>Lachnospirales</taxon>
        <taxon>Lachnospiraceae</taxon>
        <taxon>Robinsoniella</taxon>
    </lineage>
</organism>
<evidence type="ECO:0000256" key="5">
    <source>
        <dbReference type="ARBA" id="ARBA00022989"/>
    </source>
</evidence>
<comment type="similarity">
    <text evidence="7">Belongs to the binding-protein-dependent transport system permease family.</text>
</comment>
<evidence type="ECO:0000256" key="1">
    <source>
        <dbReference type="ARBA" id="ARBA00004651"/>
    </source>
</evidence>
<dbReference type="EMBL" id="QGQD01000118">
    <property type="protein sequence ID" value="TLC97548.1"/>
    <property type="molecule type" value="Genomic_DNA"/>
</dbReference>
<proteinExistence type="inferred from homology"/>
<name>A0A4U8PZZ2_9FIRM</name>
<feature type="transmembrane region" description="Helical" evidence="7">
    <location>
        <begin position="240"/>
        <end position="261"/>
    </location>
</feature>
<dbReference type="GO" id="GO:0055085">
    <property type="term" value="P:transmembrane transport"/>
    <property type="evidence" value="ECO:0007669"/>
    <property type="project" value="InterPro"/>
</dbReference>
<feature type="domain" description="ABC transmembrane type-1" evidence="8">
    <location>
        <begin position="72"/>
        <end position="261"/>
    </location>
</feature>
<keyword evidence="10" id="KW-1185">Reference proteome</keyword>
<evidence type="ECO:0000256" key="3">
    <source>
        <dbReference type="ARBA" id="ARBA00022475"/>
    </source>
</evidence>
<dbReference type="InterPro" id="IPR035906">
    <property type="entry name" value="MetI-like_sf"/>
</dbReference>
<dbReference type="PANTHER" id="PTHR43744">
    <property type="entry name" value="ABC TRANSPORTER PERMEASE PROTEIN MG189-RELATED-RELATED"/>
    <property type="match status" value="1"/>
</dbReference>
<dbReference type="Proteomes" id="UP000306509">
    <property type="component" value="Unassembled WGS sequence"/>
</dbReference>
<feature type="transmembrane region" description="Helical" evidence="7">
    <location>
        <begin position="104"/>
        <end position="128"/>
    </location>
</feature>
<keyword evidence="3" id="KW-1003">Cell membrane</keyword>
<evidence type="ECO:0000256" key="2">
    <source>
        <dbReference type="ARBA" id="ARBA00022448"/>
    </source>
</evidence>
<comment type="subcellular location">
    <subcellularLocation>
        <location evidence="1 7">Cell membrane</location>
        <topology evidence="1 7">Multi-pass membrane protein</topology>
    </subcellularLocation>
</comment>
<dbReference type="InterPro" id="IPR000515">
    <property type="entry name" value="MetI-like"/>
</dbReference>
<dbReference type="Pfam" id="PF00528">
    <property type="entry name" value="BPD_transp_1"/>
    <property type="match status" value="1"/>
</dbReference>
<dbReference type="STRING" id="180332.GCA_000797495_02985"/>
<dbReference type="Gene3D" id="1.10.3720.10">
    <property type="entry name" value="MetI-like"/>
    <property type="match status" value="1"/>
</dbReference>
<dbReference type="CDD" id="cd06261">
    <property type="entry name" value="TM_PBP2"/>
    <property type="match status" value="1"/>
</dbReference>
<gene>
    <name evidence="9" type="primary">araQ_86</name>
    <name evidence="9" type="ORF">DSM106044_05628</name>
</gene>
<comment type="caution">
    <text evidence="9">The sequence shown here is derived from an EMBL/GenBank/DDBJ whole genome shotgun (WGS) entry which is preliminary data.</text>
</comment>
<feature type="transmembrane region" description="Helical" evidence="7">
    <location>
        <begin position="182"/>
        <end position="207"/>
    </location>
</feature>
<sequence>MKKFKVKRLAAEAVAVVTAVLIFIVPYFLIFFNSVKGRKEANLLRLDIPAEWHFENYIEVIKANNYILLTAFKNSILIALLSVFAIILTASAAAYVLQRRSGKVSGVISIIFLTGLMIPPAIMPTIWLLKSLHIYKTFFSMVMIESSLQLPFSIMLYRSYMSSIPRELEEAALMDGCTPLKIYTSIIFPMLKPVSATAFILNFITIYNDFVNPLYFFPGTENATVQLTIYNFIGQFSNSYNLLFADVVVITIPMLILFIFFNKKIIAGMAAGSVKG</sequence>
<dbReference type="AlphaFoldDB" id="A0A4U8PZZ2"/>
<evidence type="ECO:0000256" key="4">
    <source>
        <dbReference type="ARBA" id="ARBA00022692"/>
    </source>
</evidence>
<keyword evidence="4 7" id="KW-0812">Transmembrane</keyword>
<evidence type="ECO:0000259" key="8">
    <source>
        <dbReference type="PROSITE" id="PS50928"/>
    </source>
</evidence>
<keyword evidence="6 7" id="KW-0472">Membrane</keyword>
<feature type="transmembrane region" description="Helical" evidence="7">
    <location>
        <begin position="76"/>
        <end position="97"/>
    </location>
</feature>
<dbReference type="PANTHER" id="PTHR43744:SF3">
    <property type="entry name" value="LACTOSE TRANSPORT SYSTEM PERMEASE PROTEIN LACG"/>
    <property type="match status" value="1"/>
</dbReference>
<keyword evidence="2 7" id="KW-0813">Transport</keyword>
<dbReference type="RefSeq" id="WP_044297223.1">
    <property type="nucleotide sequence ID" value="NZ_JTGN01000016.1"/>
</dbReference>
<dbReference type="SUPFAM" id="SSF161098">
    <property type="entry name" value="MetI-like"/>
    <property type="match status" value="1"/>
</dbReference>
<evidence type="ECO:0000313" key="10">
    <source>
        <dbReference type="Proteomes" id="UP000306509"/>
    </source>
</evidence>
<evidence type="ECO:0000313" key="9">
    <source>
        <dbReference type="EMBL" id="TLC97548.1"/>
    </source>
</evidence>